<feature type="coiled-coil region" evidence="9">
    <location>
        <begin position="333"/>
        <end position="385"/>
    </location>
</feature>
<feature type="coiled-coil region" evidence="9">
    <location>
        <begin position="666"/>
        <end position="756"/>
    </location>
</feature>
<dbReference type="CDD" id="cd03275">
    <property type="entry name" value="ABC_SMC1_euk"/>
    <property type="match status" value="1"/>
</dbReference>
<evidence type="ECO:0000256" key="7">
    <source>
        <dbReference type="ARBA" id="ARBA00023306"/>
    </source>
</evidence>
<gene>
    <name evidence="11" type="primary">SMC1B</name>
</gene>
<feature type="domain" description="SMC hinge" evidence="10">
    <location>
        <begin position="513"/>
        <end position="631"/>
    </location>
</feature>
<feature type="coiled-coil region" evidence="9">
    <location>
        <begin position="263"/>
        <end position="297"/>
    </location>
</feature>
<dbReference type="GO" id="GO:0005524">
    <property type="term" value="F:ATP binding"/>
    <property type="evidence" value="ECO:0007669"/>
    <property type="project" value="InterPro"/>
</dbReference>
<dbReference type="GO" id="GO:0007062">
    <property type="term" value="P:sister chromatid cohesion"/>
    <property type="evidence" value="ECO:0007669"/>
    <property type="project" value="InterPro"/>
</dbReference>
<keyword evidence="7" id="KW-0131">Cell cycle</keyword>
<keyword evidence="6 8" id="KW-0539">Nucleus</keyword>
<evidence type="ECO:0000256" key="2">
    <source>
        <dbReference type="ARBA" id="ARBA00004286"/>
    </source>
</evidence>
<dbReference type="FunFam" id="1.20.1060.20:FF:000001">
    <property type="entry name" value="Structural maintenance of chromosomes 1A"/>
    <property type="match status" value="1"/>
</dbReference>
<name>A0A4W4H7F0_ELEEL</name>
<dbReference type="SMART" id="SM00968">
    <property type="entry name" value="SMC_hinge"/>
    <property type="match status" value="1"/>
</dbReference>
<accession>A0A4W4H7F0</accession>
<dbReference type="GO" id="GO:0003677">
    <property type="term" value="F:DNA binding"/>
    <property type="evidence" value="ECO:0007669"/>
    <property type="project" value="TreeGrafter"/>
</dbReference>
<reference evidence="12" key="1">
    <citation type="journal article" date="2014" name="Science">
        <title>Nonhuman genetics. Genomic basis for the convergent evolution of electric organs.</title>
        <authorList>
            <person name="Gallant J.R."/>
            <person name="Traeger L.L."/>
            <person name="Volkening J.D."/>
            <person name="Moffett H."/>
            <person name="Chen P.H."/>
            <person name="Novina C.D."/>
            <person name="Phillips G.N.Jr."/>
            <person name="Anand R."/>
            <person name="Wells G.B."/>
            <person name="Pinch M."/>
            <person name="Guth R."/>
            <person name="Unguez G.A."/>
            <person name="Albert J.S."/>
            <person name="Zakon H.H."/>
            <person name="Samanta M.P."/>
            <person name="Sussman M.R."/>
        </authorList>
    </citation>
    <scope>NUCLEOTIDE SEQUENCE [LARGE SCALE GENOMIC DNA]</scope>
</reference>
<reference evidence="11" key="5">
    <citation type="submission" date="2025-09" db="UniProtKB">
        <authorList>
            <consortium name="Ensembl"/>
        </authorList>
    </citation>
    <scope>IDENTIFICATION</scope>
</reference>
<evidence type="ECO:0000256" key="3">
    <source>
        <dbReference type="ARBA" id="ARBA00005597"/>
    </source>
</evidence>
<dbReference type="InterPro" id="IPR036277">
    <property type="entry name" value="SMC_hinge_sf"/>
</dbReference>
<dbReference type="InterPro" id="IPR024704">
    <property type="entry name" value="SMC"/>
</dbReference>
<proteinExistence type="inferred from homology"/>
<dbReference type="SUPFAM" id="SSF75553">
    <property type="entry name" value="Smc hinge domain"/>
    <property type="match status" value="1"/>
</dbReference>
<dbReference type="Gene3D" id="1.20.1060.20">
    <property type="match status" value="1"/>
</dbReference>
<evidence type="ECO:0000256" key="8">
    <source>
        <dbReference type="PIRNR" id="PIRNR005719"/>
    </source>
</evidence>
<dbReference type="GO" id="GO:0030893">
    <property type="term" value="C:meiotic cohesin complex"/>
    <property type="evidence" value="ECO:0007669"/>
    <property type="project" value="TreeGrafter"/>
</dbReference>
<feature type="coiled-coil region" evidence="9">
    <location>
        <begin position="837"/>
        <end position="878"/>
    </location>
</feature>
<dbReference type="GeneTree" id="ENSGT00940000157633"/>
<dbReference type="STRING" id="8005.ENSEEEP00000044523"/>
<dbReference type="SUPFAM" id="SSF52540">
    <property type="entry name" value="P-loop containing nucleoside triphosphate hydrolases"/>
    <property type="match status" value="1"/>
</dbReference>
<reference evidence="11" key="4">
    <citation type="submission" date="2025-08" db="UniProtKB">
        <authorList>
            <consortium name="Ensembl"/>
        </authorList>
    </citation>
    <scope>IDENTIFICATION</scope>
</reference>
<dbReference type="OMA" id="HKARCWD"/>
<protein>
    <recommendedName>
        <fullName evidence="8">Structural maintenance of chromosomes protein</fullName>
    </recommendedName>
</protein>
<dbReference type="Gene3D" id="3.40.50.300">
    <property type="entry name" value="P-loop containing nucleotide triphosphate hydrolases"/>
    <property type="match status" value="2"/>
</dbReference>
<dbReference type="PIRSF" id="PIRSF005719">
    <property type="entry name" value="SMC"/>
    <property type="match status" value="1"/>
</dbReference>
<keyword evidence="12" id="KW-1185">Reference proteome</keyword>
<dbReference type="PANTHER" id="PTHR18937">
    <property type="entry name" value="STRUCTURAL MAINTENANCE OF CHROMOSOMES SMC FAMILY MEMBER"/>
    <property type="match status" value="1"/>
</dbReference>
<reference evidence="12" key="2">
    <citation type="journal article" date="2017" name="Sci. Adv.">
        <title>A tail of two voltages: Proteomic comparison of the three electric organs of the electric eel.</title>
        <authorList>
            <person name="Traeger L.L."/>
            <person name="Sabat G."/>
            <person name="Barrett-Wilt G.A."/>
            <person name="Wells G.B."/>
            <person name="Sussman M.R."/>
        </authorList>
    </citation>
    <scope>NUCLEOTIDE SEQUENCE [LARGE SCALE GENOMIC DNA]</scope>
</reference>
<evidence type="ECO:0000256" key="6">
    <source>
        <dbReference type="ARBA" id="ARBA00023242"/>
    </source>
</evidence>
<comment type="similarity">
    <text evidence="3">Belongs to the SMC family. SMC1 subfamily.</text>
</comment>
<dbReference type="AlphaFoldDB" id="A0A4W4H7F0"/>
<dbReference type="Gene3D" id="3.30.70.1620">
    <property type="match status" value="1"/>
</dbReference>
<dbReference type="GO" id="GO:0016887">
    <property type="term" value="F:ATP hydrolysis activity"/>
    <property type="evidence" value="ECO:0007669"/>
    <property type="project" value="InterPro"/>
</dbReference>
<dbReference type="Pfam" id="PF02463">
    <property type="entry name" value="SMC_N"/>
    <property type="match status" value="1"/>
</dbReference>
<sequence>MGYLKQLDIENFKSWRGKHTIGPFKRFNCIIGTNGSGKSNIMDALGFVMGERASSLRVRHTRDLIHGAHIGKPVANTATVKIRFCNDTGEEIIYSRTISGEFSEYRVNGKQVTLAKYTEELQKIGIIVKTRNCLVFQGAVESIAMMNAKERTKMFERISRSMELAYEYDTKLAALQKAKEDTQFHFNRKRTAAAEKKQVFKDKAEAEKYQALVDELNDNKLQFSLFQLYHNEQSIEAVLESLMQKQEAVAAKKSSLEVFEQAVKTQKKEHGRLMRELQKLEKEIRSQEQTLSQQQSQYIKAKVNTSHHLSGVEDARAVLQKSQIQQTKKKQGVQELQCELTELEKAWRAYEREAEEWGAQMGVDVQLEDAQLERYKELKELARKQGAVLVQRAEKVHWEVKADQEKLEFDKRRKSEVEANIKHSQTQLDELNRRAGKLEEFANNSNKSLEEHREQEMRLAEELESCRVRMQEMNEELAEVLVELQNARIESQENQRQQRRDEIMESLRRLYPDVVYGRLMDLCQPIHKKYQLAVTKVFGRYMNAVVVSSAKVARDCIEFVKVERAEPETFLPIDYLDIHPLNESLRQVQGAKMVVDVVQCSQNAPKLKRVVQFVCGNALVCETLKDARHIAFDGPVRLKTVALDGTMFSKSGVISGGSMHLRSKARRWEEKEMSGLKERKEQLSAELRELMKMRRKEAELKQVRAQLQGVQTRLKYSNSELESIRKRSIPACQTDISRLESELSNLESQIEIQAMNVNVKDGEMKSIQENVIQMEDMVFSDFCAEIGVANIREYEKDYVRQQEEFEERRLRFETQRTQLSTQLEYEQDQLDKQHSYINKTKESIRKEEDLITTIKQEEERLLAAVDEAQSKLLELKNLLVGQKASVSDAKARLDSKTTGLQEMSRYLVKVQKELISVEAALEHQRVCKHNLLLGCKIEGLPLTLLSGTLEDISDIQIDSESQSTCTLDIYERERQMVFDYGPLEDKLKSLTGEQEVENQLETLKEKVLSLEKLIHASKPPNLKALEKMREVKDSFRGIVDAFEASTSIAKKCHQEFEQVKAKRFHQFSQCFEHVCVAINEIYKQLCRNNSAQAVLTAENPEEPYLDGINYNCVAPGKRFMAMDNLSGGEKSIAALALVFAIHSFRPAPFLVLDEVDAALDNTNIGKVTSFIREQSKENFQVIVISLKEEFYSRSDALLGVYSEFNECMFSKLLSLDLTPYPLSEENNKEREGQT</sequence>
<keyword evidence="4" id="KW-0158">Chromosome</keyword>
<dbReference type="GO" id="GO:0005634">
    <property type="term" value="C:nucleus"/>
    <property type="evidence" value="ECO:0007669"/>
    <property type="project" value="UniProtKB-SubCell"/>
</dbReference>
<evidence type="ECO:0000259" key="10">
    <source>
        <dbReference type="SMART" id="SM00968"/>
    </source>
</evidence>
<dbReference type="FunFam" id="3.40.50.300:FF:000564">
    <property type="entry name" value="Structural maintenance of chromosomes 1A"/>
    <property type="match status" value="1"/>
</dbReference>
<evidence type="ECO:0000256" key="1">
    <source>
        <dbReference type="ARBA" id="ARBA00004123"/>
    </source>
</evidence>
<evidence type="ECO:0000256" key="4">
    <source>
        <dbReference type="ARBA" id="ARBA00022454"/>
    </source>
</evidence>
<evidence type="ECO:0000256" key="9">
    <source>
        <dbReference type="SAM" id="Coils"/>
    </source>
</evidence>
<organism evidence="11 12">
    <name type="scientific">Electrophorus electricus</name>
    <name type="common">Electric eel</name>
    <name type="synonym">Gymnotus electricus</name>
    <dbReference type="NCBI Taxonomy" id="8005"/>
    <lineage>
        <taxon>Eukaryota</taxon>
        <taxon>Metazoa</taxon>
        <taxon>Chordata</taxon>
        <taxon>Craniata</taxon>
        <taxon>Vertebrata</taxon>
        <taxon>Euteleostomi</taxon>
        <taxon>Actinopterygii</taxon>
        <taxon>Neopterygii</taxon>
        <taxon>Teleostei</taxon>
        <taxon>Ostariophysi</taxon>
        <taxon>Gymnotiformes</taxon>
        <taxon>Gymnotoidei</taxon>
        <taxon>Gymnotidae</taxon>
        <taxon>Electrophorus</taxon>
    </lineage>
</organism>
<dbReference type="InterPro" id="IPR028468">
    <property type="entry name" value="Smc1_ABC"/>
</dbReference>
<evidence type="ECO:0000256" key="5">
    <source>
        <dbReference type="ARBA" id="ARBA00023054"/>
    </source>
</evidence>
<dbReference type="Pfam" id="PF06470">
    <property type="entry name" value="SMC_hinge"/>
    <property type="match status" value="1"/>
</dbReference>
<dbReference type="InterPro" id="IPR027417">
    <property type="entry name" value="P-loop_NTPase"/>
</dbReference>
<keyword evidence="5 9" id="KW-0175">Coiled coil</keyword>
<dbReference type="PANTHER" id="PTHR18937:SF147">
    <property type="entry name" value="STRUCTURAL MAINTENANCE OF CHROMOSOMES PROTEIN 1B"/>
    <property type="match status" value="1"/>
</dbReference>
<dbReference type="Ensembl" id="ENSEEET00000045027.2">
    <property type="protein sequence ID" value="ENSEEEP00000044523.2"/>
    <property type="gene ID" value="ENSEEEG00000021027.2"/>
</dbReference>
<reference evidence="11" key="3">
    <citation type="submission" date="2020-05" db="EMBL/GenBank/DDBJ databases">
        <title>Electrophorus electricus (electric eel) genome, fEleEle1, primary haplotype.</title>
        <authorList>
            <person name="Myers G."/>
            <person name="Meyer A."/>
            <person name="Fedrigo O."/>
            <person name="Formenti G."/>
            <person name="Rhie A."/>
            <person name="Tracey A."/>
            <person name="Sims Y."/>
            <person name="Jarvis E.D."/>
        </authorList>
    </citation>
    <scope>NUCLEOTIDE SEQUENCE [LARGE SCALE GENOMIC DNA]</scope>
</reference>
<comment type="subcellular location">
    <subcellularLocation>
        <location evidence="2">Chromosome</location>
    </subcellularLocation>
    <subcellularLocation>
        <location evidence="1 8">Nucleus</location>
    </subcellularLocation>
</comment>
<dbReference type="InterPro" id="IPR010935">
    <property type="entry name" value="SMC_hinge"/>
</dbReference>
<evidence type="ECO:0000313" key="11">
    <source>
        <dbReference type="Ensembl" id="ENSEEEP00000044523.2"/>
    </source>
</evidence>
<dbReference type="InterPro" id="IPR003395">
    <property type="entry name" value="RecF/RecN/SMC_N"/>
</dbReference>
<dbReference type="Proteomes" id="UP000314983">
    <property type="component" value="Chromosome 12"/>
</dbReference>
<feature type="coiled-coil region" evidence="9">
    <location>
        <begin position="414"/>
        <end position="509"/>
    </location>
</feature>
<evidence type="ECO:0000313" key="12">
    <source>
        <dbReference type="Proteomes" id="UP000314983"/>
    </source>
</evidence>